<name>A0A7R9QMT7_9ACAR</name>
<proteinExistence type="predicted"/>
<dbReference type="EMBL" id="OC918783">
    <property type="protein sequence ID" value="CAD7650099.1"/>
    <property type="molecule type" value="Genomic_DNA"/>
</dbReference>
<dbReference type="Proteomes" id="UP000728032">
    <property type="component" value="Unassembled WGS sequence"/>
</dbReference>
<feature type="non-terminal residue" evidence="4">
    <location>
        <position position="1"/>
    </location>
</feature>
<keyword evidence="3" id="KW-0675">Receptor</keyword>
<reference evidence="4" key="1">
    <citation type="submission" date="2020-11" db="EMBL/GenBank/DDBJ databases">
        <authorList>
            <person name="Tran Van P."/>
        </authorList>
    </citation>
    <scope>NUCLEOTIDE SEQUENCE</scope>
</reference>
<accession>A0A7R9QMT7</accession>
<dbReference type="InterPro" id="IPR035500">
    <property type="entry name" value="NHR-like_dom_sf"/>
</dbReference>
<organism evidence="4">
    <name type="scientific">Oppiella nova</name>
    <dbReference type="NCBI Taxonomy" id="334625"/>
    <lineage>
        <taxon>Eukaryota</taxon>
        <taxon>Metazoa</taxon>
        <taxon>Ecdysozoa</taxon>
        <taxon>Arthropoda</taxon>
        <taxon>Chelicerata</taxon>
        <taxon>Arachnida</taxon>
        <taxon>Acari</taxon>
        <taxon>Acariformes</taxon>
        <taxon>Sarcoptiformes</taxon>
        <taxon>Oribatida</taxon>
        <taxon>Brachypylina</taxon>
        <taxon>Oppioidea</taxon>
        <taxon>Oppiidae</taxon>
        <taxon>Oppiella</taxon>
    </lineage>
</organism>
<dbReference type="SUPFAM" id="SSF48508">
    <property type="entry name" value="Nuclear receptor ligand-binding domain"/>
    <property type="match status" value="1"/>
</dbReference>
<sequence length="141" mass="16374">ADIILQSLATINLCLQWKMYYKPNDQKLVSEMQTWEKYMFNRSVSEVMKKMKRENHSSGNANKNQRKLLKPRIASRVSELLGATVRFNYTVGGDVIKVTNLEQLFRNTSQMTERVIADVIDFTQCLRAFNNICHNDKIALI</sequence>
<gene>
    <name evidence="4" type="ORF">ONB1V03_LOCUS7632</name>
</gene>
<evidence type="ECO:0000256" key="3">
    <source>
        <dbReference type="ARBA" id="ARBA00023170"/>
    </source>
</evidence>
<keyword evidence="5" id="KW-1185">Reference proteome</keyword>
<evidence type="ECO:0000313" key="4">
    <source>
        <dbReference type="EMBL" id="CAD7650099.1"/>
    </source>
</evidence>
<dbReference type="EMBL" id="CAJPVJ010003958">
    <property type="protein sequence ID" value="CAG2168139.1"/>
    <property type="molecule type" value="Genomic_DNA"/>
</dbReference>
<evidence type="ECO:0000313" key="5">
    <source>
        <dbReference type="Proteomes" id="UP000728032"/>
    </source>
</evidence>
<evidence type="ECO:0000256" key="2">
    <source>
        <dbReference type="ARBA" id="ARBA00023163"/>
    </source>
</evidence>
<dbReference type="AlphaFoldDB" id="A0A7R9QMT7"/>
<dbReference type="Gene3D" id="1.10.565.10">
    <property type="entry name" value="Retinoid X Receptor"/>
    <property type="match status" value="1"/>
</dbReference>
<protein>
    <submittedName>
        <fullName evidence="4">Uncharacterized protein</fullName>
    </submittedName>
</protein>
<evidence type="ECO:0000256" key="1">
    <source>
        <dbReference type="ARBA" id="ARBA00023015"/>
    </source>
</evidence>
<keyword evidence="1" id="KW-0805">Transcription regulation</keyword>
<keyword evidence="2" id="KW-0804">Transcription</keyword>